<feature type="compositionally biased region" description="Basic and acidic residues" evidence="1">
    <location>
        <begin position="52"/>
        <end position="61"/>
    </location>
</feature>
<dbReference type="AlphaFoldDB" id="A0A224YPJ8"/>
<sequence>MDITNPYSVTFGKTLSDVSPFVVSLVLRSGAAESTSGSLISESPLRSSSPHESTHSLHIDIGENLTNTARLTESASTRV</sequence>
<protein>
    <submittedName>
        <fullName evidence="2">TIL domain containing protein</fullName>
    </submittedName>
</protein>
<evidence type="ECO:0000256" key="1">
    <source>
        <dbReference type="SAM" id="MobiDB-lite"/>
    </source>
</evidence>
<feature type="compositionally biased region" description="Low complexity" evidence="1">
    <location>
        <begin position="36"/>
        <end position="51"/>
    </location>
</feature>
<name>A0A224YPJ8_9ACAR</name>
<feature type="compositionally biased region" description="Polar residues" evidence="1">
    <location>
        <begin position="64"/>
        <end position="79"/>
    </location>
</feature>
<proteinExistence type="predicted"/>
<organism evidence="2">
    <name type="scientific">Rhipicephalus zambeziensis</name>
    <dbReference type="NCBI Taxonomy" id="60191"/>
    <lineage>
        <taxon>Eukaryota</taxon>
        <taxon>Metazoa</taxon>
        <taxon>Ecdysozoa</taxon>
        <taxon>Arthropoda</taxon>
        <taxon>Chelicerata</taxon>
        <taxon>Arachnida</taxon>
        <taxon>Acari</taxon>
        <taxon>Parasitiformes</taxon>
        <taxon>Ixodida</taxon>
        <taxon>Ixodoidea</taxon>
        <taxon>Ixodidae</taxon>
        <taxon>Rhipicephalinae</taxon>
        <taxon>Rhipicephalus</taxon>
        <taxon>Rhipicephalus</taxon>
    </lineage>
</organism>
<reference evidence="2" key="1">
    <citation type="journal article" date="2017" name="Parasit. Vectors">
        <title>Sialotranscriptomics of Rhipicephalus zambeziensis reveals intricate expression profiles of secretory proteins and suggests tight temporal transcriptional regulation during blood-feeding.</title>
        <authorList>
            <person name="de Castro M.H."/>
            <person name="de Klerk D."/>
            <person name="Pienaar R."/>
            <person name="Rees D.J.G."/>
            <person name="Mans B.J."/>
        </authorList>
    </citation>
    <scope>NUCLEOTIDE SEQUENCE</scope>
    <source>
        <tissue evidence="2">Salivary glands</tissue>
    </source>
</reference>
<evidence type="ECO:0000313" key="2">
    <source>
        <dbReference type="EMBL" id="MAA16481.1"/>
    </source>
</evidence>
<dbReference type="EMBL" id="GFPF01005335">
    <property type="protein sequence ID" value="MAA16481.1"/>
    <property type="molecule type" value="Transcribed_RNA"/>
</dbReference>
<accession>A0A224YPJ8</accession>
<feature type="region of interest" description="Disordered" evidence="1">
    <location>
        <begin position="31"/>
        <end position="79"/>
    </location>
</feature>